<dbReference type="OrthoDB" id="9801717at2"/>
<dbReference type="Gene3D" id="1.10.443.10">
    <property type="entry name" value="Intergrase catalytic core"/>
    <property type="match status" value="1"/>
</dbReference>
<sequence>METHQSCFSDCKLLPFSSPLSELSLWGQPLSVSQPPRLLERVSTICRRRHFSFRTEEAYIHWIKRFIFFHQKRHPDSMGIPEVESFLNHLAFHRSCSASTQTQALNALVFLYQEVLDKPLGQMKGLSRVQQRHRVPVVLNVSEVKACLEVMSGTCQLIAQLIYGAGLRVNECMGLRVKDLDFVTGSLSVRDGKGGKDRTTLLPRQLIAPLKKHLLKVAQLHQSDLNRGAGFAAMPGALYKKYPTASRSLAWQYVFPSSVLRLWSDGKMKVRWHMSDSTIQKAFKVALKQANIHKHASVHTLRHSFATHLLSSGTDIRTIQLLLGHRSLQTTMIYTHVIEATKLVTSPFDKL</sequence>
<dbReference type="InterPro" id="IPR013762">
    <property type="entry name" value="Integrase-like_cat_sf"/>
</dbReference>
<gene>
    <name evidence="6" type="ORF">C3Y98_08760</name>
</gene>
<dbReference type="Pfam" id="PF00589">
    <property type="entry name" value="Phage_integrase"/>
    <property type="match status" value="1"/>
</dbReference>
<organism evidence="6 7">
    <name type="scientific">Methylotenera oryzisoli</name>
    <dbReference type="NCBI Taxonomy" id="2080758"/>
    <lineage>
        <taxon>Bacteria</taxon>
        <taxon>Pseudomonadati</taxon>
        <taxon>Pseudomonadota</taxon>
        <taxon>Betaproteobacteria</taxon>
        <taxon>Nitrosomonadales</taxon>
        <taxon>Methylophilaceae</taxon>
        <taxon>Methylotenera</taxon>
    </lineage>
</organism>
<dbReference type="SUPFAM" id="SSF56349">
    <property type="entry name" value="DNA breaking-rejoining enzymes"/>
    <property type="match status" value="1"/>
</dbReference>
<comment type="similarity">
    <text evidence="1">Belongs to the 'phage' integrase family.</text>
</comment>
<dbReference type="Gene3D" id="1.10.150.130">
    <property type="match status" value="1"/>
</dbReference>
<reference evidence="6 7" key="1">
    <citation type="submission" date="2018-02" db="EMBL/GenBank/DDBJ databases">
        <title>A novel lanthanide dependent methylotroph, Methylotenera sp. La3113.</title>
        <authorList>
            <person name="Lv H."/>
            <person name="Tani A."/>
        </authorList>
    </citation>
    <scope>NUCLEOTIDE SEQUENCE [LARGE SCALE GENOMIC DNA]</scope>
    <source>
        <strain evidence="6 7">La3113</strain>
    </source>
</reference>
<dbReference type="GO" id="GO:0015074">
    <property type="term" value="P:DNA integration"/>
    <property type="evidence" value="ECO:0007669"/>
    <property type="project" value="UniProtKB-KW"/>
</dbReference>
<evidence type="ECO:0000256" key="4">
    <source>
        <dbReference type="ARBA" id="ARBA00023172"/>
    </source>
</evidence>
<dbReference type="InterPro" id="IPR011946">
    <property type="entry name" value="Integrase_integron-type"/>
</dbReference>
<dbReference type="InterPro" id="IPR002104">
    <property type="entry name" value="Integrase_catalytic"/>
</dbReference>
<keyword evidence="3" id="KW-0238">DNA-binding</keyword>
<evidence type="ECO:0000313" key="6">
    <source>
        <dbReference type="EMBL" id="TFW70756.1"/>
    </source>
</evidence>
<comment type="caution">
    <text evidence="6">The sequence shown here is derived from an EMBL/GenBank/DDBJ whole genome shotgun (WGS) entry which is preliminary data.</text>
</comment>
<keyword evidence="7" id="KW-1185">Reference proteome</keyword>
<dbReference type="InterPro" id="IPR050090">
    <property type="entry name" value="Tyrosine_recombinase_XerCD"/>
</dbReference>
<dbReference type="PANTHER" id="PTHR30349">
    <property type="entry name" value="PHAGE INTEGRASE-RELATED"/>
    <property type="match status" value="1"/>
</dbReference>
<evidence type="ECO:0000259" key="5">
    <source>
        <dbReference type="PROSITE" id="PS51898"/>
    </source>
</evidence>
<evidence type="ECO:0000256" key="3">
    <source>
        <dbReference type="ARBA" id="ARBA00023125"/>
    </source>
</evidence>
<dbReference type="InterPro" id="IPR011010">
    <property type="entry name" value="DNA_brk_join_enz"/>
</dbReference>
<dbReference type="InterPro" id="IPR010998">
    <property type="entry name" value="Integrase_recombinase_N"/>
</dbReference>
<dbReference type="Proteomes" id="UP000297706">
    <property type="component" value="Unassembled WGS sequence"/>
</dbReference>
<dbReference type="PANTHER" id="PTHR30349:SF64">
    <property type="entry name" value="PROPHAGE INTEGRASE INTD-RELATED"/>
    <property type="match status" value="1"/>
</dbReference>
<dbReference type="GO" id="GO:0003677">
    <property type="term" value="F:DNA binding"/>
    <property type="evidence" value="ECO:0007669"/>
    <property type="project" value="UniProtKB-KW"/>
</dbReference>
<dbReference type="InterPro" id="IPR004107">
    <property type="entry name" value="Integrase_SAM-like_N"/>
</dbReference>
<keyword evidence="2" id="KW-0229">DNA integration</keyword>
<protein>
    <submittedName>
        <fullName evidence="6">Integron integrase</fullName>
    </submittedName>
</protein>
<name>A0A4Y9VQL8_9PROT</name>
<dbReference type="PROSITE" id="PS51898">
    <property type="entry name" value="TYR_RECOMBINASE"/>
    <property type="match status" value="1"/>
</dbReference>
<evidence type="ECO:0000256" key="2">
    <source>
        <dbReference type="ARBA" id="ARBA00022908"/>
    </source>
</evidence>
<dbReference type="AlphaFoldDB" id="A0A4Y9VQL8"/>
<dbReference type="NCBIfam" id="TIGR02249">
    <property type="entry name" value="integrase_gron"/>
    <property type="match status" value="1"/>
</dbReference>
<proteinExistence type="inferred from homology"/>
<dbReference type="Pfam" id="PF13495">
    <property type="entry name" value="Phage_int_SAM_4"/>
    <property type="match status" value="1"/>
</dbReference>
<feature type="domain" description="Tyr recombinase" evidence="5">
    <location>
        <begin position="134"/>
        <end position="349"/>
    </location>
</feature>
<evidence type="ECO:0000256" key="1">
    <source>
        <dbReference type="ARBA" id="ARBA00008857"/>
    </source>
</evidence>
<dbReference type="GO" id="GO:0006310">
    <property type="term" value="P:DNA recombination"/>
    <property type="evidence" value="ECO:0007669"/>
    <property type="project" value="UniProtKB-KW"/>
</dbReference>
<keyword evidence="4" id="KW-0233">DNA recombination</keyword>
<dbReference type="RefSeq" id="WP_135278219.1">
    <property type="nucleotide sequence ID" value="NZ_PQVH01000011.1"/>
</dbReference>
<dbReference type="EMBL" id="PQVH01000011">
    <property type="protein sequence ID" value="TFW70756.1"/>
    <property type="molecule type" value="Genomic_DNA"/>
</dbReference>
<accession>A0A4Y9VQL8</accession>
<evidence type="ECO:0000313" key="7">
    <source>
        <dbReference type="Proteomes" id="UP000297706"/>
    </source>
</evidence>